<dbReference type="NCBIfam" id="TIGR02072">
    <property type="entry name" value="BioC"/>
    <property type="match status" value="1"/>
</dbReference>
<dbReference type="InterPro" id="IPR029063">
    <property type="entry name" value="SAM-dependent_MTases_sf"/>
</dbReference>
<name>A0A0A6P685_9GAMM</name>
<dbReference type="PANTHER" id="PTHR13090:SF1">
    <property type="entry name" value="ARGININE-HYDROXYLASE NDUFAF5, MITOCHONDRIAL"/>
    <property type="match status" value="1"/>
</dbReference>
<dbReference type="Proteomes" id="UP000030428">
    <property type="component" value="Unassembled WGS sequence"/>
</dbReference>
<evidence type="ECO:0000259" key="9">
    <source>
        <dbReference type="Pfam" id="PF08241"/>
    </source>
</evidence>
<evidence type="ECO:0000256" key="3">
    <source>
        <dbReference type="ARBA" id="ARBA00012327"/>
    </source>
</evidence>
<keyword evidence="7 8" id="KW-0093">Biotin biosynthesis</keyword>
<keyword evidence="5 8" id="KW-0808">Transferase</keyword>
<comment type="catalytic activity">
    <reaction evidence="1 8">
        <text>malonyl-[ACP] + S-adenosyl-L-methionine = malonyl-[ACP] methyl ester + S-adenosyl-L-homocysteine</text>
        <dbReference type="Rhea" id="RHEA:17105"/>
        <dbReference type="Rhea" id="RHEA-COMP:9623"/>
        <dbReference type="Rhea" id="RHEA-COMP:9954"/>
        <dbReference type="ChEBI" id="CHEBI:57856"/>
        <dbReference type="ChEBI" id="CHEBI:59789"/>
        <dbReference type="ChEBI" id="CHEBI:78449"/>
        <dbReference type="ChEBI" id="CHEBI:78845"/>
        <dbReference type="EC" id="2.1.1.197"/>
    </reaction>
</comment>
<dbReference type="HAMAP" id="MF_00835">
    <property type="entry name" value="BioC"/>
    <property type="match status" value="1"/>
</dbReference>
<reference evidence="10 11" key="1">
    <citation type="journal article" date="2016" name="Front. Microbiol.">
        <title>Single-Cell (Meta-)Genomics of a Dimorphic Candidatus Thiomargarita nelsonii Reveals Genomic Plasticity.</title>
        <authorList>
            <person name="Flood B.E."/>
            <person name="Fliss P."/>
            <person name="Jones D.S."/>
            <person name="Dick G.J."/>
            <person name="Jain S."/>
            <person name="Kaster A.K."/>
            <person name="Winkel M."/>
            <person name="Mussmann M."/>
            <person name="Bailey J."/>
        </authorList>
    </citation>
    <scope>NUCLEOTIDE SEQUENCE [LARGE SCALE GENOMIC DNA]</scope>
    <source>
        <strain evidence="10">Hydrate Ridge</strain>
    </source>
</reference>
<evidence type="ECO:0000256" key="7">
    <source>
        <dbReference type="ARBA" id="ARBA00022756"/>
    </source>
</evidence>
<comment type="similarity">
    <text evidence="8">Belongs to the methyltransferase superfamily.</text>
</comment>
<dbReference type="InterPro" id="IPR013216">
    <property type="entry name" value="Methyltransf_11"/>
</dbReference>
<dbReference type="GO" id="GO:0010340">
    <property type="term" value="F:carboxyl-O-methyltransferase activity"/>
    <property type="evidence" value="ECO:0007669"/>
    <property type="project" value="UniProtKB-UniRule"/>
</dbReference>
<evidence type="ECO:0000256" key="4">
    <source>
        <dbReference type="ARBA" id="ARBA00022603"/>
    </source>
</evidence>
<dbReference type="SUPFAM" id="SSF53335">
    <property type="entry name" value="S-adenosyl-L-methionine-dependent methyltransferases"/>
    <property type="match status" value="1"/>
</dbReference>
<dbReference type="GO" id="GO:0008757">
    <property type="term" value="F:S-adenosylmethionine-dependent methyltransferase activity"/>
    <property type="evidence" value="ECO:0007669"/>
    <property type="project" value="InterPro"/>
</dbReference>
<accession>A0A0A6P685</accession>
<dbReference type="AlphaFoldDB" id="A0A0A6P685"/>
<comment type="function">
    <text evidence="8">Converts the free carboxyl group of a malonyl-thioester to its methyl ester by transfer of a methyl group from S-adenosyl-L-methionine (SAM). It allows to synthesize pimeloyl-ACP via the fatty acid synthetic pathway.</text>
</comment>
<proteinExistence type="inferred from homology"/>
<evidence type="ECO:0000256" key="8">
    <source>
        <dbReference type="HAMAP-Rule" id="MF_00835"/>
    </source>
</evidence>
<dbReference type="UniPathway" id="UPA00078"/>
<keyword evidence="11" id="KW-1185">Reference proteome</keyword>
<keyword evidence="6 8" id="KW-0949">S-adenosyl-L-methionine</keyword>
<dbReference type="GO" id="GO:0032259">
    <property type="term" value="P:methylation"/>
    <property type="evidence" value="ECO:0007669"/>
    <property type="project" value="UniProtKB-KW"/>
</dbReference>
<comment type="pathway">
    <text evidence="2 8">Cofactor biosynthesis; biotin biosynthesis.</text>
</comment>
<dbReference type="PANTHER" id="PTHR13090">
    <property type="entry name" value="ARGININE-HYDROXYLASE NDUFAF5, MITOCHONDRIAL"/>
    <property type="match status" value="1"/>
</dbReference>
<dbReference type="Pfam" id="PF08241">
    <property type="entry name" value="Methyltransf_11"/>
    <property type="match status" value="1"/>
</dbReference>
<gene>
    <name evidence="8" type="primary">bioC</name>
    <name evidence="10" type="ORF">PN36_10285</name>
</gene>
<dbReference type="Gene3D" id="3.40.50.150">
    <property type="entry name" value="Vaccinia Virus protein VP39"/>
    <property type="match status" value="1"/>
</dbReference>
<evidence type="ECO:0000256" key="2">
    <source>
        <dbReference type="ARBA" id="ARBA00004746"/>
    </source>
</evidence>
<evidence type="ECO:0000256" key="6">
    <source>
        <dbReference type="ARBA" id="ARBA00022691"/>
    </source>
</evidence>
<dbReference type="GO" id="GO:0009102">
    <property type="term" value="P:biotin biosynthetic process"/>
    <property type="evidence" value="ECO:0007669"/>
    <property type="project" value="UniProtKB-UniRule"/>
</dbReference>
<dbReference type="EMBL" id="JSZA02000031">
    <property type="protein sequence ID" value="KHD06328.1"/>
    <property type="molecule type" value="Genomic_DNA"/>
</dbReference>
<dbReference type="InterPro" id="IPR050602">
    <property type="entry name" value="Malonyl-ACP_OMT"/>
</dbReference>
<evidence type="ECO:0000313" key="11">
    <source>
        <dbReference type="Proteomes" id="UP000030428"/>
    </source>
</evidence>
<dbReference type="CDD" id="cd02440">
    <property type="entry name" value="AdoMet_MTases"/>
    <property type="match status" value="1"/>
</dbReference>
<organism evidence="10 11">
    <name type="scientific">Candidatus Thiomargarita nelsonii</name>
    <dbReference type="NCBI Taxonomy" id="1003181"/>
    <lineage>
        <taxon>Bacteria</taxon>
        <taxon>Pseudomonadati</taxon>
        <taxon>Pseudomonadota</taxon>
        <taxon>Gammaproteobacteria</taxon>
        <taxon>Thiotrichales</taxon>
        <taxon>Thiotrichaceae</taxon>
        <taxon>Thiomargarita</taxon>
    </lineage>
</organism>
<protein>
    <recommendedName>
        <fullName evidence="3 8">Malonyl-[acyl-carrier protein] O-methyltransferase</fullName>
        <shortName evidence="8">Malonyl-ACP O-methyltransferase</shortName>
        <ecNumber evidence="3 8">2.1.1.197</ecNumber>
    </recommendedName>
    <alternativeName>
        <fullName evidence="8">Biotin synthesis protein BioC</fullName>
    </alternativeName>
</protein>
<keyword evidence="4 8" id="KW-0489">Methyltransferase</keyword>
<evidence type="ECO:0000256" key="5">
    <source>
        <dbReference type="ARBA" id="ARBA00022679"/>
    </source>
</evidence>
<dbReference type="GO" id="GO:0102130">
    <property type="term" value="F:malonyl-CoA methyltransferase activity"/>
    <property type="evidence" value="ECO:0007669"/>
    <property type="project" value="UniProtKB-EC"/>
</dbReference>
<dbReference type="InterPro" id="IPR011814">
    <property type="entry name" value="BioC"/>
</dbReference>
<sequence length="284" mass="31974">MNSPEYLDKRQVSQSFGRVAARYEQWASLQKMVGEDLLERLQWLKLVPQQILDVGAGVGRLSRALSKQYKQAHVYSVDIALEMVKLGHLDAPRWFSKQHFVCADGAHLPFADDSVDLLVSNLMLQWCNDIQVVFAEFARVLKPEGALFFSTFGPDTLKELRESWASVDNASHVNRFLDMHNYGDALLQAGLSNPVMDVDRFQFTYSDAKQLMRELKHIGAHNLTAGRSRSLTGKGKFQAMLGAYEEYRSADGLLPATYEVVYGHAWGKKPLSVAIPISQIGRPR</sequence>
<evidence type="ECO:0000313" key="10">
    <source>
        <dbReference type="EMBL" id="KHD06328.1"/>
    </source>
</evidence>
<evidence type="ECO:0000256" key="1">
    <source>
        <dbReference type="ARBA" id="ARBA00000852"/>
    </source>
</evidence>
<comment type="caution">
    <text evidence="10">The sequence shown here is derived from an EMBL/GenBank/DDBJ whole genome shotgun (WGS) entry which is preliminary data.</text>
</comment>
<feature type="domain" description="Methyltransferase type 11" evidence="9">
    <location>
        <begin position="52"/>
        <end position="149"/>
    </location>
</feature>
<dbReference type="EC" id="2.1.1.197" evidence="3 8"/>